<protein>
    <submittedName>
        <fullName evidence="1">Uncharacterized protein</fullName>
    </submittedName>
</protein>
<reference evidence="1" key="1">
    <citation type="submission" date="2018-02" db="EMBL/GenBank/DDBJ databases">
        <title>Rhizophora mucronata_Transcriptome.</title>
        <authorList>
            <person name="Meera S.P."/>
            <person name="Sreeshan A."/>
            <person name="Augustine A."/>
        </authorList>
    </citation>
    <scope>NUCLEOTIDE SEQUENCE</scope>
    <source>
        <tissue evidence="1">Leaf</tissue>
    </source>
</reference>
<proteinExistence type="predicted"/>
<name>A0A2P2QY88_RHIMU</name>
<organism evidence="1">
    <name type="scientific">Rhizophora mucronata</name>
    <name type="common">Asiatic mangrove</name>
    <dbReference type="NCBI Taxonomy" id="61149"/>
    <lineage>
        <taxon>Eukaryota</taxon>
        <taxon>Viridiplantae</taxon>
        <taxon>Streptophyta</taxon>
        <taxon>Embryophyta</taxon>
        <taxon>Tracheophyta</taxon>
        <taxon>Spermatophyta</taxon>
        <taxon>Magnoliopsida</taxon>
        <taxon>eudicotyledons</taxon>
        <taxon>Gunneridae</taxon>
        <taxon>Pentapetalae</taxon>
        <taxon>rosids</taxon>
        <taxon>fabids</taxon>
        <taxon>Malpighiales</taxon>
        <taxon>Rhizophoraceae</taxon>
        <taxon>Rhizophora</taxon>
    </lineage>
</organism>
<dbReference type="EMBL" id="GGEC01091433">
    <property type="protein sequence ID" value="MBX71917.1"/>
    <property type="molecule type" value="Transcribed_RNA"/>
</dbReference>
<accession>A0A2P2QY88</accession>
<dbReference type="AlphaFoldDB" id="A0A2P2QY88"/>
<sequence length="25" mass="2699">MYRRGCSKLLLHFGCGGSAFHASSL</sequence>
<evidence type="ECO:0000313" key="1">
    <source>
        <dbReference type="EMBL" id="MBX71917.1"/>
    </source>
</evidence>